<evidence type="ECO:0000256" key="1">
    <source>
        <dbReference type="ARBA" id="ARBA00004162"/>
    </source>
</evidence>
<feature type="transmembrane region" description="Helical" evidence="6">
    <location>
        <begin position="12"/>
        <end position="27"/>
    </location>
</feature>
<organism evidence="8 9">
    <name type="scientific">Companilactobacillus kimchii</name>
    <dbReference type="NCBI Taxonomy" id="2801452"/>
    <lineage>
        <taxon>Bacteria</taxon>
        <taxon>Bacillati</taxon>
        <taxon>Bacillota</taxon>
        <taxon>Bacilli</taxon>
        <taxon>Lactobacillales</taxon>
        <taxon>Lactobacillaceae</taxon>
        <taxon>Companilactobacillus</taxon>
    </lineage>
</organism>
<evidence type="ECO:0000256" key="5">
    <source>
        <dbReference type="ARBA" id="ARBA00023136"/>
    </source>
</evidence>
<protein>
    <recommendedName>
        <fullName evidence="7">Phage shock protein PspC N-terminal domain-containing protein</fullName>
    </recommendedName>
</protein>
<keyword evidence="2" id="KW-1003">Cell membrane</keyword>
<keyword evidence="3 6" id="KW-0812">Transmembrane</keyword>
<feature type="domain" description="Phage shock protein PspC N-terminal" evidence="7">
    <location>
        <begin position="4"/>
        <end position="61"/>
    </location>
</feature>
<name>A0A210P756_9LACO</name>
<evidence type="ECO:0000256" key="2">
    <source>
        <dbReference type="ARBA" id="ARBA00022475"/>
    </source>
</evidence>
<gene>
    <name evidence="8" type="ORF">LKACC12383_02102</name>
</gene>
<evidence type="ECO:0000259" key="7">
    <source>
        <dbReference type="Pfam" id="PF04024"/>
    </source>
</evidence>
<accession>A0A210P756</accession>
<evidence type="ECO:0000313" key="8">
    <source>
        <dbReference type="EMBL" id="OWF32316.1"/>
    </source>
</evidence>
<dbReference type="Proteomes" id="UP000196649">
    <property type="component" value="Unassembled WGS sequence"/>
</dbReference>
<dbReference type="InterPro" id="IPR052027">
    <property type="entry name" value="PspC"/>
</dbReference>
<keyword evidence="5 6" id="KW-0472">Membrane</keyword>
<feature type="transmembrane region" description="Helical" evidence="6">
    <location>
        <begin position="33"/>
        <end position="56"/>
    </location>
</feature>
<dbReference type="Pfam" id="PF04024">
    <property type="entry name" value="PspC"/>
    <property type="match status" value="1"/>
</dbReference>
<dbReference type="RefSeq" id="WP_054643099.1">
    <property type="nucleotide sequence ID" value="NZ_LNUB01000001.1"/>
</dbReference>
<sequence>MKERITRSSTDRMLAGVCGGLGAYFSVDSTWIRLAFIFLLPFTYFLPALVYIILVFSLPEKRNIQETDFNKRKRGTKAAKKYY</sequence>
<evidence type="ECO:0000256" key="3">
    <source>
        <dbReference type="ARBA" id="ARBA00022692"/>
    </source>
</evidence>
<dbReference type="AlphaFoldDB" id="A0A210P756"/>
<evidence type="ECO:0000256" key="6">
    <source>
        <dbReference type="SAM" id="Phobius"/>
    </source>
</evidence>
<evidence type="ECO:0000256" key="4">
    <source>
        <dbReference type="ARBA" id="ARBA00022989"/>
    </source>
</evidence>
<keyword evidence="4 6" id="KW-1133">Transmembrane helix</keyword>
<dbReference type="InterPro" id="IPR007168">
    <property type="entry name" value="Phageshock_PspC_N"/>
</dbReference>
<dbReference type="EMBL" id="MXAL01000010">
    <property type="protein sequence ID" value="OWF32316.1"/>
    <property type="molecule type" value="Genomic_DNA"/>
</dbReference>
<dbReference type="GO" id="GO:0005886">
    <property type="term" value="C:plasma membrane"/>
    <property type="evidence" value="ECO:0007669"/>
    <property type="project" value="UniProtKB-SubCell"/>
</dbReference>
<comment type="caution">
    <text evidence="8">The sequence shown here is derived from an EMBL/GenBank/DDBJ whole genome shotgun (WGS) entry which is preliminary data.</text>
</comment>
<evidence type="ECO:0000313" key="9">
    <source>
        <dbReference type="Proteomes" id="UP000196649"/>
    </source>
</evidence>
<dbReference type="PANTHER" id="PTHR33885">
    <property type="entry name" value="PHAGE SHOCK PROTEIN C"/>
    <property type="match status" value="1"/>
</dbReference>
<comment type="subcellular location">
    <subcellularLocation>
        <location evidence="1">Cell membrane</location>
        <topology evidence="1">Single-pass membrane protein</topology>
    </subcellularLocation>
</comment>
<reference evidence="8 9" key="1">
    <citation type="submission" date="2017-03" db="EMBL/GenBank/DDBJ databases">
        <title>Genome sequence of Lactobacillus kimchii KACC 12383.</title>
        <authorList>
            <person name="Chun J."/>
        </authorList>
    </citation>
    <scope>NUCLEOTIDE SEQUENCE [LARGE SCALE GENOMIC DNA]</scope>
    <source>
        <strain evidence="8 9">KACC 12383</strain>
    </source>
</reference>
<dbReference type="PANTHER" id="PTHR33885:SF3">
    <property type="entry name" value="PHAGE SHOCK PROTEIN C"/>
    <property type="match status" value="1"/>
</dbReference>
<proteinExistence type="predicted"/>